<gene>
    <name evidence="1" type="ORF">GCM10023225_04490</name>
</gene>
<organism evidence="1 2">
    <name type="scientific">Kineococcus glutinatus</name>
    <dbReference type="NCBI Taxonomy" id="1070872"/>
    <lineage>
        <taxon>Bacteria</taxon>
        <taxon>Bacillati</taxon>
        <taxon>Actinomycetota</taxon>
        <taxon>Actinomycetes</taxon>
        <taxon>Kineosporiales</taxon>
        <taxon>Kineosporiaceae</taxon>
        <taxon>Kineococcus</taxon>
    </lineage>
</organism>
<dbReference type="PANTHER" id="PTHR43649">
    <property type="entry name" value="ARABINOSE-BINDING PROTEIN-RELATED"/>
    <property type="match status" value="1"/>
</dbReference>
<sequence>MTPHLPPPGRPTRRSLLKGGLALGGLGLAGATAGCGSPLAAGIAGTQLAPGTVTFWNLFGGGDGARLQLMLDEYARQNGGPDSLQSATFAWGNPYYTKVSLATLGDKPPDVAVAHLTRAQNLARAGLLTEITDEMLALVDLTPEDFTPKVWDAGKLGERAYAVPLDTHPFVLFYNKGVCEQAGLLDGDGKLKPIRGTEQWEAALTAAKEVTGAYGASVATVSETATPWRLFQSLYSQRSGNTPFLSGGGTELTFDEPLVADTLAYLQSLTAKGLMPTTTDYAGSQTLMFTGQAAFYMQGEWEITTAQSVPDLEFGMVPIPQLYDSPACQADSHAFILPRMERDEDQLRRAMGFVRSMLDQGMTWAEGGHVPAYLPTLQDPAYAALEPQSDYAPAADYAVYDAPAWYSGSGSNFETIVGAQIGLVLQGSASPEEAIASMRSQLQTYAETADPLS</sequence>
<evidence type="ECO:0000313" key="1">
    <source>
        <dbReference type="EMBL" id="GAA4964508.1"/>
    </source>
</evidence>
<dbReference type="InterPro" id="IPR050490">
    <property type="entry name" value="Bact_solute-bd_prot1"/>
</dbReference>
<dbReference type="RefSeq" id="WP_345710695.1">
    <property type="nucleotide sequence ID" value="NZ_BAABIL010000052.1"/>
</dbReference>
<evidence type="ECO:0000313" key="2">
    <source>
        <dbReference type="Proteomes" id="UP001501195"/>
    </source>
</evidence>
<dbReference type="Gene3D" id="3.40.190.10">
    <property type="entry name" value="Periplasmic binding protein-like II"/>
    <property type="match status" value="1"/>
</dbReference>
<dbReference type="EMBL" id="BAABIL010000052">
    <property type="protein sequence ID" value="GAA4964508.1"/>
    <property type="molecule type" value="Genomic_DNA"/>
</dbReference>
<dbReference type="InterPro" id="IPR006059">
    <property type="entry name" value="SBP"/>
</dbReference>
<comment type="caution">
    <text evidence="1">The sequence shown here is derived from an EMBL/GenBank/DDBJ whole genome shotgun (WGS) entry which is preliminary data.</text>
</comment>
<proteinExistence type="predicted"/>
<dbReference type="PANTHER" id="PTHR43649:SF14">
    <property type="entry name" value="BLR3389 PROTEIN"/>
    <property type="match status" value="1"/>
</dbReference>
<reference evidence="2" key="1">
    <citation type="journal article" date="2019" name="Int. J. Syst. Evol. Microbiol.">
        <title>The Global Catalogue of Microorganisms (GCM) 10K type strain sequencing project: providing services to taxonomists for standard genome sequencing and annotation.</title>
        <authorList>
            <consortium name="The Broad Institute Genomics Platform"/>
            <consortium name="The Broad Institute Genome Sequencing Center for Infectious Disease"/>
            <person name="Wu L."/>
            <person name="Ma J."/>
        </authorList>
    </citation>
    <scope>NUCLEOTIDE SEQUENCE [LARGE SCALE GENOMIC DNA]</scope>
    <source>
        <strain evidence="2">JCM 18126</strain>
    </source>
</reference>
<protein>
    <submittedName>
        <fullName evidence="1">Extracellular solute-binding protein</fullName>
    </submittedName>
</protein>
<dbReference type="SUPFAM" id="SSF53850">
    <property type="entry name" value="Periplasmic binding protein-like II"/>
    <property type="match status" value="1"/>
</dbReference>
<keyword evidence="2" id="KW-1185">Reference proteome</keyword>
<accession>A0ABP9H948</accession>
<dbReference type="Proteomes" id="UP001501195">
    <property type="component" value="Unassembled WGS sequence"/>
</dbReference>
<dbReference type="InterPro" id="IPR006311">
    <property type="entry name" value="TAT_signal"/>
</dbReference>
<dbReference type="Pfam" id="PF01547">
    <property type="entry name" value="SBP_bac_1"/>
    <property type="match status" value="1"/>
</dbReference>
<dbReference type="PROSITE" id="PS51318">
    <property type="entry name" value="TAT"/>
    <property type="match status" value="1"/>
</dbReference>
<name>A0ABP9H948_9ACTN</name>